<dbReference type="SUPFAM" id="SSF55681">
    <property type="entry name" value="Class II aaRS and biotin synthetases"/>
    <property type="match status" value="1"/>
</dbReference>
<dbReference type="InterPro" id="IPR045864">
    <property type="entry name" value="aa-tRNA-synth_II/BPL/LPL"/>
</dbReference>
<comment type="caution">
    <text evidence="10">The sequence shown here is derived from an EMBL/GenBank/DDBJ whole genome shotgun (WGS) entry which is preliminary data.</text>
</comment>
<dbReference type="PROSITE" id="PS50862">
    <property type="entry name" value="AA_TRNA_LIGASE_II"/>
    <property type="match status" value="1"/>
</dbReference>
<keyword evidence="2 7" id="KW-0436">Ligase</keyword>
<evidence type="ECO:0000256" key="5">
    <source>
        <dbReference type="ARBA" id="ARBA00022840"/>
    </source>
</evidence>
<dbReference type="Pfam" id="PF03590">
    <property type="entry name" value="AsnA"/>
    <property type="match status" value="1"/>
</dbReference>
<comment type="catalytic activity">
    <reaction evidence="7">
        <text>L-aspartate + NH4(+) + ATP = L-asparagine + AMP + diphosphate + H(+)</text>
        <dbReference type="Rhea" id="RHEA:11372"/>
        <dbReference type="ChEBI" id="CHEBI:15378"/>
        <dbReference type="ChEBI" id="CHEBI:28938"/>
        <dbReference type="ChEBI" id="CHEBI:29991"/>
        <dbReference type="ChEBI" id="CHEBI:30616"/>
        <dbReference type="ChEBI" id="CHEBI:33019"/>
        <dbReference type="ChEBI" id="CHEBI:58048"/>
        <dbReference type="ChEBI" id="CHEBI:456215"/>
        <dbReference type="EC" id="6.3.1.1"/>
    </reaction>
</comment>
<evidence type="ECO:0000256" key="4">
    <source>
        <dbReference type="ARBA" id="ARBA00022741"/>
    </source>
</evidence>
<dbReference type="PIRSF" id="PIRSF001555">
    <property type="entry name" value="Asp_ammon_ligase"/>
    <property type="match status" value="1"/>
</dbReference>
<evidence type="ECO:0000256" key="6">
    <source>
        <dbReference type="ARBA" id="ARBA00022888"/>
    </source>
</evidence>
<proteinExistence type="inferred from homology"/>
<protein>
    <recommendedName>
        <fullName evidence="7 8">Aspartate--ammonia ligase</fullName>
        <ecNumber evidence="7 8">6.3.1.1</ecNumber>
    </recommendedName>
    <alternativeName>
        <fullName evidence="7">Asparagine synthetase A</fullName>
    </alternativeName>
</protein>
<keyword evidence="11" id="KW-1185">Reference proteome</keyword>
<comment type="similarity">
    <text evidence="7">Belongs to the class-II aminoacyl-tRNA synthetase family. AsnA subfamily.</text>
</comment>
<reference evidence="10 11" key="1">
    <citation type="submission" date="2022-10" db="EMBL/GenBank/DDBJ databases">
        <title>Draft genome assembly of moderately radiation resistant bacterium Metabacillus halosaccharovorans.</title>
        <authorList>
            <person name="Pal S."/>
            <person name="Gopinathan A."/>
        </authorList>
    </citation>
    <scope>NUCLEOTIDE SEQUENCE [LARGE SCALE GENOMIC DNA]</scope>
    <source>
        <strain evidence="10 11">VITHBRA001</strain>
    </source>
</reference>
<keyword evidence="1 7" id="KW-0963">Cytoplasm</keyword>
<evidence type="ECO:0000256" key="1">
    <source>
        <dbReference type="ARBA" id="ARBA00022490"/>
    </source>
</evidence>
<dbReference type="GO" id="GO:0004071">
    <property type="term" value="F:aspartate-ammonia ligase activity"/>
    <property type="evidence" value="ECO:0007669"/>
    <property type="project" value="UniProtKB-EC"/>
</dbReference>
<dbReference type="PANTHER" id="PTHR30073">
    <property type="entry name" value="ASPARTATE--AMMONIA LIGASE"/>
    <property type="match status" value="1"/>
</dbReference>
<dbReference type="InterPro" id="IPR004618">
    <property type="entry name" value="AsnA"/>
</dbReference>
<evidence type="ECO:0000313" key="11">
    <source>
        <dbReference type="Proteomes" id="UP001526147"/>
    </source>
</evidence>
<name>A0ABT3DAU0_9BACI</name>
<comment type="pathway">
    <text evidence="7">Amino-acid biosynthesis; L-asparagine biosynthesis; L-asparagine from L-aspartate (ammonia route): step 1/1.</text>
</comment>
<feature type="domain" description="Aminoacyl-transfer RNA synthetases class-II family profile" evidence="9">
    <location>
        <begin position="102"/>
        <end position="313"/>
    </location>
</feature>
<sequence>MSKTFISLKDYKKILNLIETEKAIKKVKNYFEMYLSESLNLIMISAPLVVGEGRGINDNLNGVERIVSFDAADVGKSRIEIVQSLAKWKRVAIGRYGFKVGEGLYTNMNAIRRDERLDHLHSLYVDQWDWEKAISQEERNEEMLKQEVNKIYRAIKQTELYMYEQYSELQPTLPNEIVFITTQELEHHYPHLSPKERENEIAKEQGAVFIMGIGGTLPSGEKHDGRSPDYDDWTLNGDIILWNPILKCAFELSSMGIRVDRKALLKQLRASNCEDRKTLEYHQAILNDKLPFTIGGGIGQSRLCMFLLKKAHIGEVQASVWSEEIIKECIERNISLL</sequence>
<keyword evidence="3 7" id="KW-0028">Amino-acid biosynthesis</keyword>
<evidence type="ECO:0000256" key="7">
    <source>
        <dbReference type="HAMAP-Rule" id="MF_00555"/>
    </source>
</evidence>
<gene>
    <name evidence="7 10" type="primary">asnA</name>
    <name evidence="10" type="ORF">OIH86_00565</name>
</gene>
<keyword evidence="6 7" id="KW-0061">Asparagine biosynthesis</keyword>
<dbReference type="HAMAP" id="MF_00555">
    <property type="entry name" value="AsnA"/>
    <property type="match status" value="1"/>
</dbReference>
<organism evidence="10 11">
    <name type="scientific">Metabacillus halosaccharovorans</name>
    <dbReference type="NCBI Taxonomy" id="930124"/>
    <lineage>
        <taxon>Bacteria</taxon>
        <taxon>Bacillati</taxon>
        <taxon>Bacillota</taxon>
        <taxon>Bacilli</taxon>
        <taxon>Bacillales</taxon>
        <taxon>Bacillaceae</taxon>
        <taxon>Metabacillus</taxon>
    </lineage>
</organism>
<keyword evidence="5 7" id="KW-0067">ATP-binding</keyword>
<accession>A0ABT3DAU0</accession>
<dbReference type="Proteomes" id="UP001526147">
    <property type="component" value="Unassembled WGS sequence"/>
</dbReference>
<dbReference type="EMBL" id="JAOYEY010000012">
    <property type="protein sequence ID" value="MCV9884174.1"/>
    <property type="molecule type" value="Genomic_DNA"/>
</dbReference>
<dbReference type="EC" id="6.3.1.1" evidence="7 8"/>
<dbReference type="NCBIfam" id="TIGR00669">
    <property type="entry name" value="asnA"/>
    <property type="match status" value="1"/>
</dbReference>
<dbReference type="InterPro" id="IPR006195">
    <property type="entry name" value="aa-tRNA-synth_II"/>
</dbReference>
<keyword evidence="4 7" id="KW-0547">Nucleotide-binding</keyword>
<evidence type="ECO:0000256" key="2">
    <source>
        <dbReference type="ARBA" id="ARBA00022598"/>
    </source>
</evidence>
<evidence type="ECO:0000259" key="9">
    <source>
        <dbReference type="PROSITE" id="PS50862"/>
    </source>
</evidence>
<dbReference type="RefSeq" id="WP_264141176.1">
    <property type="nucleotide sequence ID" value="NZ_JAOYEY010000012.1"/>
</dbReference>
<evidence type="ECO:0000256" key="8">
    <source>
        <dbReference type="NCBIfam" id="TIGR00669"/>
    </source>
</evidence>
<dbReference type="PANTHER" id="PTHR30073:SF5">
    <property type="entry name" value="ASPARTATE--AMMONIA LIGASE"/>
    <property type="match status" value="1"/>
</dbReference>
<dbReference type="Gene3D" id="3.30.930.10">
    <property type="entry name" value="Bira Bifunctional Protein, Domain 2"/>
    <property type="match status" value="1"/>
</dbReference>
<evidence type="ECO:0000256" key="3">
    <source>
        <dbReference type="ARBA" id="ARBA00022605"/>
    </source>
</evidence>
<comment type="subcellular location">
    <subcellularLocation>
        <location evidence="7">Cytoplasm</location>
    </subcellularLocation>
</comment>
<evidence type="ECO:0000313" key="10">
    <source>
        <dbReference type="EMBL" id="MCV9884174.1"/>
    </source>
</evidence>